<dbReference type="Proteomes" id="UP001165405">
    <property type="component" value="Unassembled WGS sequence"/>
</dbReference>
<proteinExistence type="inferred from homology"/>
<name>A0AA41QF43_9MICO</name>
<dbReference type="PROSITE" id="PS00086">
    <property type="entry name" value="CYTOCHROME_P450"/>
    <property type="match status" value="1"/>
</dbReference>
<dbReference type="InterPro" id="IPR017972">
    <property type="entry name" value="Cyt_P450_CS"/>
</dbReference>
<dbReference type="PRINTS" id="PR00359">
    <property type="entry name" value="BP450"/>
</dbReference>
<dbReference type="GO" id="GO:0020037">
    <property type="term" value="F:heme binding"/>
    <property type="evidence" value="ECO:0007669"/>
    <property type="project" value="InterPro"/>
</dbReference>
<sequence length="430" mass="46565">MTQADLGSPRLEDLSGLVLLGEATAAADPRAVYRRLALEWGPVAPVELEPGVPAWLAMGYREIVEVLRNEAVFSKDTRSWRWFAEGRIAAATSPVAAFLAPRDNAMFTDGKHRERLRAALDDGFANLDELAVGRALRALCDSLLDDLVSRGEADLVREYAEIVPVLAVGAMLGLSPDAARSMLPHVRAVFAGGPGVRPAASAIHRTFVELSARARTNRAMAILLRDDPGPVRDLTEALVAHPNLETDVEVSSSLAMTLISGCQMEIAWIAQTFELVLTDAEFAGRVRGGRLGLDDALDEVLWREPPSTNLAPRFATHDVELGGLRVAQGDAVVLGIAAANAAQEQAVADDPWAGLGNRAHLTWGAGPHRCPAERSARFIARIAVERALARFEDLELAIPAESLRRVPTPWTRHSVSLPVRYARPVVFEQY</sequence>
<comment type="caution">
    <text evidence="2">The sequence shown here is derived from an EMBL/GenBank/DDBJ whole genome shotgun (WGS) entry which is preliminary data.</text>
</comment>
<dbReference type="RefSeq" id="WP_236090095.1">
    <property type="nucleotide sequence ID" value="NZ_JAKGSG010000041.1"/>
</dbReference>
<dbReference type="GO" id="GO:0004497">
    <property type="term" value="F:monooxygenase activity"/>
    <property type="evidence" value="ECO:0007669"/>
    <property type="project" value="InterPro"/>
</dbReference>
<keyword evidence="3" id="KW-1185">Reference proteome</keyword>
<protein>
    <submittedName>
        <fullName evidence="2">Cytochrome P450</fullName>
    </submittedName>
</protein>
<gene>
    <name evidence="2" type="ORF">L1785_15070</name>
</gene>
<dbReference type="SUPFAM" id="SSF48264">
    <property type="entry name" value="Cytochrome P450"/>
    <property type="match status" value="1"/>
</dbReference>
<evidence type="ECO:0000313" key="2">
    <source>
        <dbReference type="EMBL" id="MCF4122299.1"/>
    </source>
</evidence>
<dbReference type="GO" id="GO:0005506">
    <property type="term" value="F:iron ion binding"/>
    <property type="evidence" value="ECO:0007669"/>
    <property type="project" value="InterPro"/>
</dbReference>
<comment type="similarity">
    <text evidence="1">Belongs to the cytochrome P450 family.</text>
</comment>
<accession>A0AA41QF43</accession>
<dbReference type="InterPro" id="IPR002397">
    <property type="entry name" value="Cyt_P450_B"/>
</dbReference>
<organism evidence="2 3">
    <name type="scientific">Antribacter soli</name>
    <dbReference type="NCBI Taxonomy" id="2910976"/>
    <lineage>
        <taxon>Bacteria</taxon>
        <taxon>Bacillati</taxon>
        <taxon>Actinomycetota</taxon>
        <taxon>Actinomycetes</taxon>
        <taxon>Micrococcales</taxon>
        <taxon>Promicromonosporaceae</taxon>
        <taxon>Antribacter</taxon>
    </lineage>
</organism>
<reference evidence="2" key="1">
    <citation type="submission" date="2022-01" db="EMBL/GenBank/DDBJ databases">
        <title>Antribacter sp. nov., isolated from Guizhou of China.</title>
        <authorList>
            <person name="Chengliang C."/>
            <person name="Ya Z."/>
        </authorList>
    </citation>
    <scope>NUCLEOTIDE SEQUENCE</scope>
    <source>
        <strain evidence="2">KLBMP 9083</strain>
    </source>
</reference>
<evidence type="ECO:0000313" key="3">
    <source>
        <dbReference type="Proteomes" id="UP001165405"/>
    </source>
</evidence>
<dbReference type="InterPro" id="IPR036396">
    <property type="entry name" value="Cyt_P450_sf"/>
</dbReference>
<dbReference type="EMBL" id="JAKGSG010000041">
    <property type="protein sequence ID" value="MCF4122299.1"/>
    <property type="molecule type" value="Genomic_DNA"/>
</dbReference>
<dbReference type="PANTHER" id="PTHR46696:SF1">
    <property type="entry name" value="CYTOCHROME P450 YJIB-RELATED"/>
    <property type="match status" value="1"/>
</dbReference>
<dbReference type="GO" id="GO:0016705">
    <property type="term" value="F:oxidoreductase activity, acting on paired donors, with incorporation or reduction of molecular oxygen"/>
    <property type="evidence" value="ECO:0007669"/>
    <property type="project" value="InterPro"/>
</dbReference>
<dbReference type="Gene3D" id="1.10.630.10">
    <property type="entry name" value="Cytochrome P450"/>
    <property type="match status" value="1"/>
</dbReference>
<dbReference type="AlphaFoldDB" id="A0AA41QF43"/>
<dbReference type="PANTHER" id="PTHR46696">
    <property type="entry name" value="P450, PUTATIVE (EUROFUNG)-RELATED"/>
    <property type="match status" value="1"/>
</dbReference>
<evidence type="ECO:0000256" key="1">
    <source>
        <dbReference type="ARBA" id="ARBA00010617"/>
    </source>
</evidence>